<dbReference type="GO" id="GO:0005643">
    <property type="term" value="C:nuclear pore"/>
    <property type="evidence" value="ECO:0007669"/>
    <property type="project" value="TreeGrafter"/>
</dbReference>
<dbReference type="GO" id="GO:0008139">
    <property type="term" value="F:nuclear localization sequence binding"/>
    <property type="evidence" value="ECO:0007669"/>
    <property type="project" value="TreeGrafter"/>
</dbReference>
<dbReference type="OrthoDB" id="248320at2759"/>
<proteinExistence type="predicted"/>
<feature type="compositionally biased region" description="Pro residues" evidence="4">
    <location>
        <begin position="1000"/>
        <end position="1011"/>
    </location>
</feature>
<feature type="compositionally biased region" description="Polar residues" evidence="4">
    <location>
        <begin position="1298"/>
        <end position="1322"/>
    </location>
</feature>
<gene>
    <name evidence="6" type="ORF">B0J11DRAFT_500566</name>
</gene>
<dbReference type="InterPro" id="IPR015943">
    <property type="entry name" value="WD40/YVTN_repeat-like_dom_sf"/>
</dbReference>
<feature type="compositionally biased region" description="Low complexity" evidence="4">
    <location>
        <begin position="587"/>
        <end position="613"/>
    </location>
</feature>
<feature type="compositionally biased region" description="Polar residues" evidence="4">
    <location>
        <begin position="550"/>
        <end position="573"/>
    </location>
</feature>
<feature type="compositionally biased region" description="Polar residues" evidence="4">
    <location>
        <begin position="513"/>
        <end position="529"/>
    </location>
</feature>
<dbReference type="PANTHER" id="PTHR23193">
    <property type="entry name" value="NUCLEAR PORE COMPLEX PROTEIN NUP"/>
    <property type="match status" value="1"/>
</dbReference>
<evidence type="ECO:0000313" key="7">
    <source>
        <dbReference type="Proteomes" id="UP000700596"/>
    </source>
</evidence>
<dbReference type="GO" id="GO:0006405">
    <property type="term" value="P:RNA export from nucleus"/>
    <property type="evidence" value="ECO:0007669"/>
    <property type="project" value="TreeGrafter"/>
</dbReference>
<feature type="domain" description="Nucleoporin Nup159/Nup146 N-terminal" evidence="5">
    <location>
        <begin position="44"/>
        <end position="420"/>
    </location>
</feature>
<evidence type="ECO:0000313" key="6">
    <source>
        <dbReference type="EMBL" id="KAH7138340.1"/>
    </source>
</evidence>
<feature type="compositionally biased region" description="Polar residues" evidence="4">
    <location>
        <begin position="963"/>
        <end position="982"/>
    </location>
</feature>
<dbReference type="Gene3D" id="2.130.10.10">
    <property type="entry name" value="YVTN repeat-like/Quinoprotein amine dehydrogenase"/>
    <property type="match status" value="1"/>
</dbReference>
<comment type="caution">
    <text evidence="6">The sequence shown here is derived from an EMBL/GenBank/DDBJ whole genome shotgun (WGS) entry which is preliminary data.</text>
</comment>
<keyword evidence="2" id="KW-0813">Transport</keyword>
<evidence type="ECO:0000256" key="1">
    <source>
        <dbReference type="ARBA" id="ARBA00004123"/>
    </source>
</evidence>
<dbReference type="PANTHER" id="PTHR23193:SF23">
    <property type="entry name" value="NUCLEAR PORE COMPLEX PROTEIN NUP153"/>
    <property type="match status" value="1"/>
</dbReference>
<organism evidence="6 7">
    <name type="scientific">Dendryphion nanum</name>
    <dbReference type="NCBI Taxonomy" id="256645"/>
    <lineage>
        <taxon>Eukaryota</taxon>
        <taxon>Fungi</taxon>
        <taxon>Dikarya</taxon>
        <taxon>Ascomycota</taxon>
        <taxon>Pezizomycotina</taxon>
        <taxon>Dothideomycetes</taxon>
        <taxon>Pleosporomycetidae</taxon>
        <taxon>Pleosporales</taxon>
        <taxon>Torulaceae</taxon>
        <taxon>Dendryphion</taxon>
    </lineage>
</organism>
<dbReference type="InterPro" id="IPR039462">
    <property type="entry name" value="Nup159/Nup146_N"/>
</dbReference>
<feature type="compositionally biased region" description="Low complexity" evidence="4">
    <location>
        <begin position="985"/>
        <end position="994"/>
    </location>
</feature>
<feature type="compositionally biased region" description="Pro residues" evidence="4">
    <location>
        <begin position="892"/>
        <end position="901"/>
    </location>
</feature>
<comment type="subcellular location">
    <subcellularLocation>
        <location evidence="1">Nucleus</location>
    </subcellularLocation>
</comment>
<feature type="compositionally biased region" description="Low complexity" evidence="4">
    <location>
        <begin position="657"/>
        <end position="671"/>
    </location>
</feature>
<protein>
    <recommendedName>
        <fullName evidence="5">Nucleoporin Nup159/Nup146 N-terminal domain-containing protein</fullName>
    </recommendedName>
</protein>
<dbReference type="Proteomes" id="UP000700596">
    <property type="component" value="Unassembled WGS sequence"/>
</dbReference>
<dbReference type="EMBL" id="JAGMWT010000001">
    <property type="protein sequence ID" value="KAH7138340.1"/>
    <property type="molecule type" value="Genomic_DNA"/>
</dbReference>
<dbReference type="SUPFAM" id="SSF117289">
    <property type="entry name" value="Nucleoporin domain"/>
    <property type="match status" value="1"/>
</dbReference>
<evidence type="ECO:0000256" key="3">
    <source>
        <dbReference type="ARBA" id="ARBA00023242"/>
    </source>
</evidence>
<accession>A0A9P9EI92</accession>
<keyword evidence="7" id="KW-1185">Reference proteome</keyword>
<dbReference type="Pfam" id="PF16755">
    <property type="entry name" value="Beta-prop_NUP159_NUP214"/>
    <property type="match status" value="1"/>
</dbReference>
<feature type="compositionally biased region" description="Acidic residues" evidence="4">
    <location>
        <begin position="842"/>
        <end position="866"/>
    </location>
</feature>
<name>A0A9P9EI92_9PLEO</name>
<dbReference type="InterPro" id="IPR026054">
    <property type="entry name" value="Nucleoporin"/>
</dbReference>
<feature type="region of interest" description="Disordered" evidence="4">
    <location>
        <begin position="488"/>
        <end position="728"/>
    </location>
</feature>
<feature type="compositionally biased region" description="Polar residues" evidence="4">
    <location>
        <begin position="757"/>
        <end position="785"/>
    </location>
</feature>
<keyword evidence="3" id="KW-0539">Nucleus</keyword>
<feature type="region of interest" description="Disordered" evidence="4">
    <location>
        <begin position="740"/>
        <end position="1052"/>
    </location>
</feature>
<evidence type="ECO:0000259" key="5">
    <source>
        <dbReference type="Pfam" id="PF16755"/>
    </source>
</evidence>
<evidence type="ECO:0000256" key="2">
    <source>
        <dbReference type="ARBA" id="ARBA00022448"/>
    </source>
</evidence>
<reference evidence="6" key="1">
    <citation type="journal article" date="2021" name="Nat. Commun.">
        <title>Genetic determinants of endophytism in the Arabidopsis root mycobiome.</title>
        <authorList>
            <person name="Mesny F."/>
            <person name="Miyauchi S."/>
            <person name="Thiergart T."/>
            <person name="Pickel B."/>
            <person name="Atanasova L."/>
            <person name="Karlsson M."/>
            <person name="Huettel B."/>
            <person name="Barry K.W."/>
            <person name="Haridas S."/>
            <person name="Chen C."/>
            <person name="Bauer D."/>
            <person name="Andreopoulos W."/>
            <person name="Pangilinan J."/>
            <person name="LaButti K."/>
            <person name="Riley R."/>
            <person name="Lipzen A."/>
            <person name="Clum A."/>
            <person name="Drula E."/>
            <person name="Henrissat B."/>
            <person name="Kohler A."/>
            <person name="Grigoriev I.V."/>
            <person name="Martin F.M."/>
            <person name="Hacquard S."/>
        </authorList>
    </citation>
    <scope>NUCLEOTIDE SEQUENCE</scope>
    <source>
        <strain evidence="6">MPI-CAGE-CH-0243</strain>
    </source>
</reference>
<feature type="compositionally biased region" description="Polar residues" evidence="4">
    <location>
        <begin position="614"/>
        <end position="656"/>
    </location>
</feature>
<feature type="region of interest" description="Disordered" evidence="4">
    <location>
        <begin position="443"/>
        <end position="471"/>
    </location>
</feature>
<dbReference type="GO" id="GO:0006606">
    <property type="term" value="P:protein import into nucleus"/>
    <property type="evidence" value="ECO:0007669"/>
    <property type="project" value="TreeGrafter"/>
</dbReference>
<dbReference type="GO" id="GO:0017056">
    <property type="term" value="F:structural constituent of nuclear pore"/>
    <property type="evidence" value="ECO:0007669"/>
    <property type="project" value="TreeGrafter"/>
</dbReference>
<feature type="region of interest" description="Disordered" evidence="4">
    <location>
        <begin position="1275"/>
        <end position="1350"/>
    </location>
</feature>
<sequence length="1396" mass="149881">MALSSVSVGPDLPEIYLEALGFSSVSKDRKLKLLPTPWPENALPPSSASLLSVASKRRLLAAAGPDVLVITSTDGVRKAYTSDPDDNDFITSFRPDITLPSPQLRHVSFSADDDFLVVSAEKDGGLVIYSTDDLDRRRSTIFDLSPGNISTDGVAVRALLPNPQLGHYYAAVLDSGRLVIADVEGKQVLTLRENGATCVGWSNKGKALVAGLEDGTAVQYHSNGTLMCTIPRPPEAQGNYTMTAISWLNQNEFLTIHSPLDDTSGEAIYHIIRTDKDRSEFTFHKSAYDFLFPSMDAPERTYPPRYSVNRLRNWKPDLDDLLILSASHSSDFGVMTNSSAPIASDQQVTGEFNFAALQDNRQPKVPQVVNQDNERDGLLIGDALDLSSRDIVMKPIPTDDEFRESVSPLPALLALNDQGIMSSWWIVFDKSIRSGTSYPGLTVNTDDAPATPAPVAPQPAQKNIFGGSGATSTTPSIFGVPSATTATPPASIFGKPSASTATPPASIFGKPSFQPQQNVSNNSGFNNKPTPGASPAFGAPSKIGFGGTQSLGNQSSPWGSAPQTTNSQTSNAFSGAAGNFSGFAKLGGANNSPGGSGFSSFSSVGGGKSPFSSLSQQKSAFGGNNQGPSSFGSTLTLTSREGSNLPPSWGATSPQQGGSVFGTTSSSFSSTKESNMGDDGDAERRKRDEATPTPQNPFGNRTEGFKLVSSFEQNEAVKEDANKSSASENFSFNSAFSSALGATTPLTPHKKEGSESKPYTLSTTPAVPPKSTTSLFQSTTPNPSFDQKPPSPPNKGEDAPLPPDFTTWKQPKSVDDDLPPIAGSPAIKVEAPESDVPSSPLDDGEDDLSIEEHDGDDEEEDEEEPSPSDAARRGRPSKGVWAFTDSVNQSPRIPPAAPTPPTLKSGPSSRSGDETRVPSQGPKWNQPHFPIKPTPNALFPRAEPPPPGTSLPQPSVLFPPPSSKLQENLRSPSPQRAVSTSALGRRQQQQPLQRSAVPEPIRPSPKPPTPQPEVSDLSDDEDERIKETLASEITPSRELSPFNPHSDYAGSVSKTGTAAQIEMLYRDINSMVDTLGLNSRSLASFIAYHSNQSPKQQSDLSRAIDEGEQGTWYEDWTLNETEELRTLEDQLEQELNSGRVQNVVDVLRQLNQIHSANAKLLTKLNDIRRQNIMRKDPEKAEAVRKAPLAKELAEQQKAIRTEYAKLLSLLGRTEEEAYLLKSKVASCNAASGKSAAVPTVDAVKKTINRLIQMTQNKNNDILLLEQQLRKLDTGVHRPTSSSSHVFGTPKRASRGLRNGQSPLATPPTNRSRMSLSELNRSVRTPEPDDTPSNGYGLYYTPEGSPSGGGSRSLIKLADLDEQNLEALKATAKKRSEVAETLAKMIRERGVKITKFA</sequence>
<evidence type="ECO:0000256" key="4">
    <source>
        <dbReference type="SAM" id="MobiDB-lite"/>
    </source>
</evidence>